<dbReference type="Gene3D" id="2.130.10.30">
    <property type="entry name" value="Regulator of chromosome condensation 1/beta-lactamase-inhibitor protein II"/>
    <property type="match status" value="2"/>
</dbReference>
<proteinExistence type="predicted"/>
<sequence>MSKINILDLPQDVIINSIIPELDRADINCLGRTCHAFETLTQDSTVYRHLYAKTFGHNPVPLSFTSTKWPELYKLRSTGKLYTWGKSGGCRLGYSLKEVPRSHLDRRRFSVNIILPTLVERLGNSVLADVSGGGFSFQILTEDGTLYFTGSSWHGGLKGPGPVDRDRISENPPRTHHGPGVPPMPRHPLIPLPRITTMPPIETQTARITDLLPEHHDSPINSALAQPNEVREATGVLTKVKIDSERKILTVSSGRSHFIALDDSGTVWSWDCPQQKVKGIKLSFNKPNNEPLNNSSNIITQISAGWNLSSIYVLNVGIVVWKSRDSFDRSKSAVQAHYKVVPNTGSNNEEQVIDLVALNSAIIYITKSGKCYLVKVDDIETVPITEPIPLDSFNRYKPDSSYSSDDVKFIKLSGSFKTFAAFTDDGQVLIGDLNNLNFVKVIESLQHKDCISISVGDYHFLALLRDKTMLSWGRESQYCGCLGLGDGKQFVERGLGTQDDGGYTIISPTPITVEGQVLAIAAGGWQSAAIISNGAVDKSF</sequence>
<accession>A0A1B2J911</accession>
<dbReference type="InterPro" id="IPR000408">
    <property type="entry name" value="Reg_chr_condens"/>
</dbReference>
<evidence type="ECO:0000256" key="1">
    <source>
        <dbReference type="PROSITE-ProRule" id="PRU00235"/>
    </source>
</evidence>
<evidence type="ECO:0000256" key="2">
    <source>
        <dbReference type="SAM" id="MobiDB-lite"/>
    </source>
</evidence>
<dbReference type="PANTHER" id="PTHR45982:SF3">
    <property type="entry name" value="F-BOX PROTEIN POF9"/>
    <property type="match status" value="1"/>
</dbReference>
<dbReference type="InterPro" id="IPR009091">
    <property type="entry name" value="RCC1/BLIP-II"/>
</dbReference>
<feature type="repeat" description="RCC1" evidence="1">
    <location>
        <begin position="79"/>
        <end position="143"/>
    </location>
</feature>
<dbReference type="PROSITE" id="PS50012">
    <property type="entry name" value="RCC1_3"/>
    <property type="match status" value="2"/>
</dbReference>
<dbReference type="InterPro" id="IPR051553">
    <property type="entry name" value="Ran_GTPase-activating"/>
</dbReference>
<dbReference type="EMBL" id="CP014584">
    <property type="protein sequence ID" value="ANZ74395.1"/>
    <property type="molecule type" value="Genomic_DNA"/>
</dbReference>
<dbReference type="GO" id="GO:0005085">
    <property type="term" value="F:guanyl-nucleotide exchange factor activity"/>
    <property type="evidence" value="ECO:0007669"/>
    <property type="project" value="TreeGrafter"/>
</dbReference>
<dbReference type="Proteomes" id="UP000094565">
    <property type="component" value="Chromosome 1"/>
</dbReference>
<organism evidence="3 4">
    <name type="scientific">Komagataella pastoris</name>
    <name type="common">Yeast</name>
    <name type="synonym">Pichia pastoris</name>
    <dbReference type="NCBI Taxonomy" id="4922"/>
    <lineage>
        <taxon>Eukaryota</taxon>
        <taxon>Fungi</taxon>
        <taxon>Dikarya</taxon>
        <taxon>Ascomycota</taxon>
        <taxon>Saccharomycotina</taxon>
        <taxon>Pichiomycetes</taxon>
        <taxon>Pichiales</taxon>
        <taxon>Pichiaceae</taxon>
        <taxon>Komagataella</taxon>
    </lineage>
</organism>
<dbReference type="GO" id="GO:0005737">
    <property type="term" value="C:cytoplasm"/>
    <property type="evidence" value="ECO:0007669"/>
    <property type="project" value="TreeGrafter"/>
</dbReference>
<dbReference type="Pfam" id="PF13540">
    <property type="entry name" value="RCC1_2"/>
    <property type="match status" value="1"/>
</dbReference>
<dbReference type="SUPFAM" id="SSF81383">
    <property type="entry name" value="F-box domain"/>
    <property type="match status" value="1"/>
</dbReference>
<gene>
    <name evidence="3" type="primary">SAF1</name>
    <name evidence="3" type="ORF">ATY40_BA7501006</name>
</gene>
<evidence type="ECO:0000313" key="4">
    <source>
        <dbReference type="Proteomes" id="UP000094565"/>
    </source>
</evidence>
<evidence type="ECO:0000313" key="3">
    <source>
        <dbReference type="EMBL" id="ANZ74395.1"/>
    </source>
</evidence>
<dbReference type="SUPFAM" id="SSF50985">
    <property type="entry name" value="RCC1/BLIP-II"/>
    <property type="match status" value="1"/>
</dbReference>
<dbReference type="PANTHER" id="PTHR45982">
    <property type="entry name" value="REGULATOR OF CHROMOSOME CONDENSATION"/>
    <property type="match status" value="1"/>
</dbReference>
<dbReference type="InterPro" id="IPR036047">
    <property type="entry name" value="F-box-like_dom_sf"/>
</dbReference>
<dbReference type="OrthoDB" id="61110at2759"/>
<feature type="repeat" description="RCC1" evidence="1">
    <location>
        <begin position="467"/>
        <end position="533"/>
    </location>
</feature>
<reference evidence="3 4" key="1">
    <citation type="submission" date="2016-02" db="EMBL/GenBank/DDBJ databases">
        <title>Comparative genomic and transcriptomic foundation for Pichia pastoris.</title>
        <authorList>
            <person name="Love K.R."/>
            <person name="Shah K.A."/>
            <person name="Whittaker C.A."/>
            <person name="Wu J."/>
            <person name="Bartlett M.C."/>
            <person name="Ma D."/>
            <person name="Leeson R.L."/>
            <person name="Priest M."/>
            <person name="Young S.K."/>
            <person name="Love J.C."/>
        </authorList>
    </citation>
    <scope>NUCLEOTIDE SEQUENCE [LARGE SCALE GENOMIC DNA]</scope>
    <source>
        <strain evidence="3 4">ATCC 28485</strain>
    </source>
</reference>
<dbReference type="AlphaFoldDB" id="A0A1B2J911"/>
<name>A0A1B2J911_PICPA</name>
<protein>
    <submittedName>
        <fullName evidence="3">BA75_01006T0</fullName>
    </submittedName>
</protein>
<feature type="region of interest" description="Disordered" evidence="2">
    <location>
        <begin position="157"/>
        <end position="187"/>
    </location>
</feature>
<keyword evidence="4" id="KW-1185">Reference proteome</keyword>